<keyword evidence="5" id="KW-0046">Antibiotic resistance</keyword>
<dbReference type="RefSeq" id="WP_381841854.1">
    <property type="nucleotide sequence ID" value="NZ_JBHTCF010000043.1"/>
</dbReference>
<feature type="transmembrane region" description="Helical" evidence="6">
    <location>
        <begin position="340"/>
        <end position="359"/>
    </location>
</feature>
<dbReference type="PROSITE" id="PS50850">
    <property type="entry name" value="MFS"/>
    <property type="match status" value="1"/>
</dbReference>
<dbReference type="EMBL" id="JBHTCF010000043">
    <property type="protein sequence ID" value="MFC7310748.1"/>
    <property type="molecule type" value="Genomic_DNA"/>
</dbReference>
<evidence type="ECO:0000256" key="4">
    <source>
        <dbReference type="ARBA" id="ARBA00023136"/>
    </source>
</evidence>
<reference evidence="9" key="1">
    <citation type="journal article" date="2019" name="Int. J. Syst. Evol. Microbiol.">
        <title>The Global Catalogue of Microorganisms (GCM) 10K type strain sequencing project: providing services to taxonomists for standard genome sequencing and annotation.</title>
        <authorList>
            <consortium name="The Broad Institute Genomics Platform"/>
            <consortium name="The Broad Institute Genome Sequencing Center for Infectious Disease"/>
            <person name="Wu L."/>
            <person name="Ma J."/>
        </authorList>
    </citation>
    <scope>NUCLEOTIDE SEQUENCE [LARGE SCALE GENOMIC DNA]</scope>
    <source>
        <strain evidence="9">SYNS20</strain>
    </source>
</reference>
<dbReference type="InterPro" id="IPR020846">
    <property type="entry name" value="MFS_dom"/>
</dbReference>
<keyword evidence="9" id="KW-1185">Reference proteome</keyword>
<evidence type="ECO:0000256" key="1">
    <source>
        <dbReference type="ARBA" id="ARBA00004651"/>
    </source>
</evidence>
<evidence type="ECO:0000256" key="2">
    <source>
        <dbReference type="ARBA" id="ARBA00022692"/>
    </source>
</evidence>
<dbReference type="InterPro" id="IPR011701">
    <property type="entry name" value="MFS"/>
</dbReference>
<feature type="transmembrane region" description="Helical" evidence="6">
    <location>
        <begin position="275"/>
        <end position="300"/>
    </location>
</feature>
<accession>A0ABW2JZ04</accession>
<feature type="transmembrane region" description="Helical" evidence="6">
    <location>
        <begin position="410"/>
        <end position="430"/>
    </location>
</feature>
<feature type="transmembrane region" description="Helical" evidence="6">
    <location>
        <begin position="116"/>
        <end position="134"/>
    </location>
</feature>
<feature type="transmembrane region" description="Helical" evidence="6">
    <location>
        <begin position="365"/>
        <end position="389"/>
    </location>
</feature>
<gene>
    <name evidence="8" type="ORF">ACFQVC_41865</name>
</gene>
<evidence type="ECO:0000256" key="5">
    <source>
        <dbReference type="ARBA" id="ARBA00023251"/>
    </source>
</evidence>
<dbReference type="CDD" id="cd17321">
    <property type="entry name" value="MFS_MMR_MDR_like"/>
    <property type="match status" value="1"/>
</dbReference>
<keyword evidence="2 6" id="KW-0812">Transmembrane</keyword>
<feature type="transmembrane region" description="Helical" evidence="6">
    <location>
        <begin position="173"/>
        <end position="195"/>
    </location>
</feature>
<proteinExistence type="predicted"/>
<dbReference type="InterPro" id="IPR036259">
    <property type="entry name" value="MFS_trans_sf"/>
</dbReference>
<dbReference type="PANTHER" id="PTHR42718:SF42">
    <property type="entry name" value="EXPORT PROTEIN"/>
    <property type="match status" value="1"/>
</dbReference>
<dbReference type="SUPFAM" id="SSF103473">
    <property type="entry name" value="MFS general substrate transporter"/>
    <property type="match status" value="1"/>
</dbReference>
<dbReference type="Proteomes" id="UP001596523">
    <property type="component" value="Unassembled WGS sequence"/>
</dbReference>
<feature type="transmembrane region" description="Helical" evidence="6">
    <location>
        <begin position="306"/>
        <end position="328"/>
    </location>
</feature>
<dbReference type="Gene3D" id="1.20.1250.20">
    <property type="entry name" value="MFS general substrate transporter like domains"/>
    <property type="match status" value="1"/>
</dbReference>
<feature type="transmembrane region" description="Helical" evidence="6">
    <location>
        <begin position="89"/>
        <end position="110"/>
    </location>
</feature>
<feature type="transmembrane region" description="Helical" evidence="6">
    <location>
        <begin position="235"/>
        <end position="254"/>
    </location>
</feature>
<organism evidence="8 9">
    <name type="scientific">Streptomyces monticola</name>
    <dbReference type="NCBI Taxonomy" id="2666263"/>
    <lineage>
        <taxon>Bacteria</taxon>
        <taxon>Bacillati</taxon>
        <taxon>Actinomycetota</taxon>
        <taxon>Actinomycetes</taxon>
        <taxon>Kitasatosporales</taxon>
        <taxon>Streptomycetaceae</taxon>
        <taxon>Streptomyces</taxon>
    </lineage>
</organism>
<evidence type="ECO:0000313" key="9">
    <source>
        <dbReference type="Proteomes" id="UP001596523"/>
    </source>
</evidence>
<keyword evidence="4 6" id="KW-0472">Membrane</keyword>
<comment type="subcellular location">
    <subcellularLocation>
        <location evidence="1">Cell membrane</location>
        <topology evidence="1">Multi-pass membrane protein</topology>
    </subcellularLocation>
</comment>
<protein>
    <submittedName>
        <fullName evidence="8">MFS transporter</fullName>
    </submittedName>
</protein>
<feature type="transmembrane region" description="Helical" evidence="6">
    <location>
        <begin position="63"/>
        <end position="82"/>
    </location>
</feature>
<evidence type="ECO:0000256" key="3">
    <source>
        <dbReference type="ARBA" id="ARBA00022989"/>
    </source>
</evidence>
<feature type="transmembrane region" description="Helical" evidence="6">
    <location>
        <begin position="207"/>
        <end position="229"/>
    </location>
</feature>
<dbReference type="PRINTS" id="PR01036">
    <property type="entry name" value="TCRTETB"/>
</dbReference>
<feature type="transmembrane region" description="Helical" evidence="6">
    <location>
        <begin position="146"/>
        <end position="167"/>
    </location>
</feature>
<evidence type="ECO:0000313" key="8">
    <source>
        <dbReference type="EMBL" id="MFC7310748.1"/>
    </source>
</evidence>
<sequence length="462" mass="46490">MTAAPATTGTARTGQWRDRSILLVTCVGLFVTQLDLTVVNIGVSEVQADLDVGTSTATWVVDAYFVTYAACMLSFGAVGDAIGRGKVFLAGLLGFTLASVACALAPGAGALITARAVQGLFGAAVLVASLSILVHHFDGPGRARAIGLWSAVAGVALVAGPTLGGLIVDGLGWRWMFWINLPIGLLGMAAGARVIPRQATVERRLDWRGQLLALAALASIAFGVESLTAAKGASVTGWTAVVAGALLAVGFVASQRTAAAPLVPLSLFRSRAFRGANTAALLLNFGTLGLLFLLSMYFVRVAGKDAGVAGLCIAPLFGAYIVVSTFAGRAAQRWGSRAPAACGMAVAGAAVALVATAAAERQLVLLVAASALCGSGIGLTLPALISVSVGEVDSERAGLASGLNNTARQIGGSLGVATLGGIVSASGTLATGIVRALSVNAAVFLLAAWISVIALPKRRGKE</sequence>
<dbReference type="Gene3D" id="1.20.1720.10">
    <property type="entry name" value="Multidrug resistance protein D"/>
    <property type="match status" value="1"/>
</dbReference>
<dbReference type="PANTHER" id="PTHR42718">
    <property type="entry name" value="MAJOR FACILITATOR SUPERFAMILY MULTIDRUG TRANSPORTER MFSC"/>
    <property type="match status" value="1"/>
</dbReference>
<feature type="domain" description="Major facilitator superfamily (MFS) profile" evidence="7">
    <location>
        <begin position="21"/>
        <end position="459"/>
    </location>
</feature>
<evidence type="ECO:0000259" key="7">
    <source>
        <dbReference type="PROSITE" id="PS50850"/>
    </source>
</evidence>
<evidence type="ECO:0000256" key="6">
    <source>
        <dbReference type="SAM" id="Phobius"/>
    </source>
</evidence>
<comment type="caution">
    <text evidence="8">The sequence shown here is derived from an EMBL/GenBank/DDBJ whole genome shotgun (WGS) entry which is preliminary data.</text>
</comment>
<feature type="transmembrane region" description="Helical" evidence="6">
    <location>
        <begin position="436"/>
        <end position="455"/>
    </location>
</feature>
<feature type="transmembrane region" description="Helical" evidence="6">
    <location>
        <begin position="21"/>
        <end position="43"/>
    </location>
</feature>
<keyword evidence="3 6" id="KW-1133">Transmembrane helix</keyword>
<dbReference type="Pfam" id="PF07690">
    <property type="entry name" value="MFS_1"/>
    <property type="match status" value="1"/>
</dbReference>
<name>A0ABW2JZ04_9ACTN</name>